<organism evidence="7 8">
    <name type="scientific">Ophiobolus disseminans</name>
    <dbReference type="NCBI Taxonomy" id="1469910"/>
    <lineage>
        <taxon>Eukaryota</taxon>
        <taxon>Fungi</taxon>
        <taxon>Dikarya</taxon>
        <taxon>Ascomycota</taxon>
        <taxon>Pezizomycotina</taxon>
        <taxon>Dothideomycetes</taxon>
        <taxon>Pleosporomycetidae</taxon>
        <taxon>Pleosporales</taxon>
        <taxon>Pleosporineae</taxon>
        <taxon>Phaeosphaeriaceae</taxon>
        <taxon>Ophiobolus</taxon>
    </lineage>
</organism>
<evidence type="ECO:0000256" key="4">
    <source>
        <dbReference type="SAM" id="MobiDB-lite"/>
    </source>
</evidence>
<keyword evidence="1 3" id="KW-0238">DNA-binding</keyword>
<feature type="compositionally biased region" description="Acidic residues" evidence="4">
    <location>
        <begin position="502"/>
        <end position="513"/>
    </location>
</feature>
<feature type="region of interest" description="Disordered" evidence="4">
    <location>
        <begin position="480"/>
        <end position="515"/>
    </location>
</feature>
<keyword evidence="2 3" id="KW-0539">Nucleus</keyword>
<dbReference type="PROSITE" id="PS50006">
    <property type="entry name" value="FHA_DOMAIN"/>
    <property type="match status" value="1"/>
</dbReference>
<dbReference type="InterPro" id="IPR008984">
    <property type="entry name" value="SMAD_FHA_dom_sf"/>
</dbReference>
<feature type="compositionally biased region" description="Basic residues" evidence="4">
    <location>
        <begin position="591"/>
        <end position="601"/>
    </location>
</feature>
<feature type="region of interest" description="Disordered" evidence="4">
    <location>
        <begin position="332"/>
        <end position="361"/>
    </location>
</feature>
<feature type="region of interest" description="Disordered" evidence="4">
    <location>
        <begin position="533"/>
        <end position="692"/>
    </location>
</feature>
<dbReference type="SMART" id="SM00339">
    <property type="entry name" value="FH"/>
    <property type="match status" value="1"/>
</dbReference>
<feature type="compositionally biased region" description="Acidic residues" evidence="4">
    <location>
        <begin position="533"/>
        <end position="547"/>
    </location>
</feature>
<feature type="compositionally biased region" description="Basic and acidic residues" evidence="4">
    <location>
        <begin position="581"/>
        <end position="590"/>
    </location>
</feature>
<feature type="compositionally biased region" description="Polar residues" evidence="4">
    <location>
        <begin position="50"/>
        <end position="64"/>
    </location>
</feature>
<dbReference type="OrthoDB" id="5402974at2759"/>
<feature type="compositionally biased region" description="Basic and acidic residues" evidence="4">
    <location>
        <begin position="726"/>
        <end position="741"/>
    </location>
</feature>
<evidence type="ECO:0000259" key="5">
    <source>
        <dbReference type="PROSITE" id="PS50006"/>
    </source>
</evidence>
<feature type="region of interest" description="Disordered" evidence="4">
    <location>
        <begin position="1066"/>
        <end position="1202"/>
    </location>
</feature>
<feature type="region of interest" description="Disordered" evidence="4">
    <location>
        <begin position="911"/>
        <end position="950"/>
    </location>
</feature>
<evidence type="ECO:0000256" key="1">
    <source>
        <dbReference type="ARBA" id="ARBA00023125"/>
    </source>
</evidence>
<feature type="domain" description="FHA" evidence="5">
    <location>
        <begin position="412"/>
        <end position="437"/>
    </location>
</feature>
<dbReference type="InterPro" id="IPR001766">
    <property type="entry name" value="Fork_head_dom"/>
</dbReference>
<feature type="compositionally biased region" description="Basic and acidic residues" evidence="4">
    <location>
        <begin position="602"/>
        <end position="645"/>
    </location>
</feature>
<feature type="compositionally biased region" description="Pro residues" evidence="4">
    <location>
        <begin position="1102"/>
        <end position="1121"/>
    </location>
</feature>
<comment type="subcellular location">
    <subcellularLocation>
        <location evidence="3">Nucleus</location>
    </subcellularLocation>
</comment>
<feature type="compositionally biased region" description="Basic residues" evidence="4">
    <location>
        <begin position="552"/>
        <end position="563"/>
    </location>
</feature>
<dbReference type="InterPro" id="IPR000253">
    <property type="entry name" value="FHA_dom"/>
</dbReference>
<dbReference type="InterPro" id="IPR045178">
    <property type="entry name" value="Fhl1/FHA1"/>
</dbReference>
<dbReference type="AlphaFoldDB" id="A0A6A7AIB8"/>
<sequence length="1202" mass="131493">MCSVQALEVGWWGAASESASASQGARAAENGQLAPPGSGGGDGEGQRQPEAQTSQPASSDSPQHTGYLPAHSPRAFHEYLPFDADLDLDSAIASAFPPTTADDDHHGAGNMLVASSGELQHHVHAYHDTRDALSSPPHTAASHEPVLNMEVATADAGAQDAPSVPTPDAPAAQDMAGLGNGLPALGDPIAFPQPPDMNGVAMGMHMDMGMDLGMGMNVGMVPPDFAAMDLTQPTAIRADERLTAFARLRFDDGSYYMHTYQIMLGRNIELAHRDMRRLAKVDQLRTEGDPQAADILLNGKTSKKSKRRAARSVISERGGIVSAPIASMPLEYQQRRQSNASHSLSSASHPTGDSGEEKPAERAPQNMIMQAFPEVPPQFDGHVPEDPNDCPLVPIHPHHITTSTGSHGPKGISREHARIFYNLEEGHFCIEVLGSNGLHHENVFRYQGDIVPLDHGDRLVIGAVNFQFYLPDIALTEDQRHRQESGSRPMSFSFENGHGELETDEQISSDSEGELSINPRHVYHYPVDSDIESADAVGDDDLDDYEEPVPRARQKPQKIKLKLSNRAPPPKEVKSKHKRKEREVTPEERPHKKLKKSKHKESHREPIKEAKEPKAAKEPKVQKEAREPKEMKEIKDTREPKEKGKAPAKTSSKTPVKEEEPVVVTPRETPLKEKPDPPKAVPNDSPPLLRKPLEGELEAGGEIEGLITEEMARHHNLPATLIGQVVEKRKGPGRPPKDGIMSKRQRSQLIKQAKETERAKAAGIDPADIPMPSMKPKIVKRKDSNAFEGEDGDVLESTENGDGTSGDRKLMKPSKPPRTPSPEPRMEDYTEEQLQRPTANYVVLIHEAISSSPTGQMNLQQIYNYIERKYPWYKFKTTTSGWQSSVRHNLGQHDAFVKGDKEGKGFNWKVNQEVSIEKERRKRQVSQQSTGRPTYPAQPQQPPQIPHASDNVSVGRYLATTHPDLIRQLEAFRKVYLEARTEPGEDRKVDNAIRAYVDPQFPRERLTTAEVGLFQAISGIEDLKKYNTNEHVQQAPTPVHVPTGPSTTSPDTAAAIAADAAANTITPPTATQHSYPSTNAAPQNQPSIEPQRYTPNMAALPPGAPPSAVLPPHVPSLPPSHRPSVEPLTPVPDSPAMPNGTLPKRSFAEVSATMTDMNGSTGLPRKVETDEPAEQVPKVETSSVGKVDEKSDKLDDAPTPTG</sequence>
<protein>
    <recommendedName>
        <fullName evidence="9">Fork-head domain-containing protein</fullName>
    </recommendedName>
</protein>
<dbReference type="SUPFAM" id="SSF49879">
    <property type="entry name" value="SMAD/FHA domain"/>
    <property type="match status" value="1"/>
</dbReference>
<dbReference type="GO" id="GO:0003700">
    <property type="term" value="F:DNA-binding transcription factor activity"/>
    <property type="evidence" value="ECO:0007669"/>
    <property type="project" value="InterPro"/>
</dbReference>
<gene>
    <name evidence="7" type="ORF">CC86DRAFT_280306</name>
</gene>
<dbReference type="PANTHER" id="PTHR21712:SF29">
    <property type="entry name" value="PRE-RRNA-PROCESSING PROTEIN FHL1"/>
    <property type="match status" value="1"/>
</dbReference>
<evidence type="ECO:0008006" key="9">
    <source>
        <dbReference type="Google" id="ProtNLM"/>
    </source>
</evidence>
<dbReference type="SUPFAM" id="SSF46785">
    <property type="entry name" value="Winged helix' DNA-binding domain"/>
    <property type="match status" value="1"/>
</dbReference>
<dbReference type="PANTHER" id="PTHR21712">
    <property type="entry name" value="PRE-RRNA-PROCESSING PROTEIN FHL1"/>
    <property type="match status" value="1"/>
</dbReference>
<dbReference type="InterPro" id="IPR036390">
    <property type="entry name" value="WH_DNA-bd_sf"/>
</dbReference>
<feature type="DNA-binding region" description="Fork-head" evidence="3">
    <location>
        <begin position="836"/>
        <end position="924"/>
    </location>
</feature>
<dbReference type="Proteomes" id="UP000799424">
    <property type="component" value="Unassembled WGS sequence"/>
</dbReference>
<evidence type="ECO:0000256" key="2">
    <source>
        <dbReference type="ARBA" id="ARBA00023242"/>
    </source>
</evidence>
<name>A0A6A7AIB8_9PLEO</name>
<feature type="domain" description="Fork-head" evidence="6">
    <location>
        <begin position="836"/>
        <end position="924"/>
    </location>
</feature>
<feature type="region of interest" description="Disordered" evidence="4">
    <location>
        <begin position="722"/>
        <end position="834"/>
    </location>
</feature>
<feature type="region of interest" description="Disordered" evidence="4">
    <location>
        <begin position="14"/>
        <end position="71"/>
    </location>
</feature>
<proteinExistence type="predicted"/>
<evidence type="ECO:0000256" key="3">
    <source>
        <dbReference type="PROSITE-ProRule" id="PRU00089"/>
    </source>
</evidence>
<dbReference type="InterPro" id="IPR036388">
    <property type="entry name" value="WH-like_DNA-bd_sf"/>
</dbReference>
<feature type="compositionally biased region" description="Pro residues" evidence="4">
    <location>
        <begin position="814"/>
        <end position="823"/>
    </location>
</feature>
<evidence type="ECO:0000259" key="6">
    <source>
        <dbReference type="PROSITE" id="PS50039"/>
    </source>
</evidence>
<dbReference type="CDD" id="cd00059">
    <property type="entry name" value="FH_FOX"/>
    <property type="match status" value="1"/>
</dbReference>
<feature type="compositionally biased region" description="Basic and acidic residues" evidence="4">
    <location>
        <begin position="1186"/>
        <end position="1196"/>
    </location>
</feature>
<dbReference type="GO" id="GO:0005634">
    <property type="term" value="C:nucleus"/>
    <property type="evidence" value="ECO:0007669"/>
    <property type="project" value="UniProtKB-SubCell"/>
</dbReference>
<feature type="compositionally biased region" description="Polar residues" evidence="4">
    <location>
        <begin position="1072"/>
        <end position="1088"/>
    </location>
</feature>
<reference evidence="7" key="1">
    <citation type="journal article" date="2020" name="Stud. Mycol.">
        <title>101 Dothideomycetes genomes: a test case for predicting lifestyles and emergence of pathogens.</title>
        <authorList>
            <person name="Haridas S."/>
            <person name="Albert R."/>
            <person name="Binder M."/>
            <person name="Bloem J."/>
            <person name="Labutti K."/>
            <person name="Salamov A."/>
            <person name="Andreopoulos B."/>
            <person name="Baker S."/>
            <person name="Barry K."/>
            <person name="Bills G."/>
            <person name="Bluhm B."/>
            <person name="Cannon C."/>
            <person name="Castanera R."/>
            <person name="Culley D."/>
            <person name="Daum C."/>
            <person name="Ezra D."/>
            <person name="Gonzalez J."/>
            <person name="Henrissat B."/>
            <person name="Kuo A."/>
            <person name="Liang C."/>
            <person name="Lipzen A."/>
            <person name="Lutzoni F."/>
            <person name="Magnuson J."/>
            <person name="Mondo S."/>
            <person name="Nolan M."/>
            <person name="Ohm R."/>
            <person name="Pangilinan J."/>
            <person name="Park H.-J."/>
            <person name="Ramirez L."/>
            <person name="Alfaro M."/>
            <person name="Sun H."/>
            <person name="Tritt A."/>
            <person name="Yoshinaga Y."/>
            <person name="Zwiers L.-H."/>
            <person name="Turgeon B."/>
            <person name="Goodwin S."/>
            <person name="Spatafora J."/>
            <person name="Crous P."/>
            <person name="Grigoriev I."/>
        </authorList>
    </citation>
    <scope>NUCLEOTIDE SEQUENCE</scope>
    <source>
        <strain evidence="7">CBS 113818</strain>
    </source>
</reference>
<evidence type="ECO:0000313" key="7">
    <source>
        <dbReference type="EMBL" id="KAF2832427.1"/>
    </source>
</evidence>
<dbReference type="EMBL" id="MU006217">
    <property type="protein sequence ID" value="KAF2832427.1"/>
    <property type="molecule type" value="Genomic_DNA"/>
</dbReference>
<dbReference type="InterPro" id="IPR030456">
    <property type="entry name" value="TF_fork_head_CS_2"/>
</dbReference>
<dbReference type="Gene3D" id="1.10.10.10">
    <property type="entry name" value="Winged helix-like DNA-binding domain superfamily/Winged helix DNA-binding domain"/>
    <property type="match status" value="1"/>
</dbReference>
<dbReference type="Pfam" id="PF00498">
    <property type="entry name" value="FHA"/>
    <property type="match status" value="1"/>
</dbReference>
<feature type="compositionally biased region" description="Low complexity" evidence="4">
    <location>
        <begin position="338"/>
        <end position="349"/>
    </location>
</feature>
<dbReference type="PROSITE" id="PS00658">
    <property type="entry name" value="FORK_HEAD_2"/>
    <property type="match status" value="1"/>
</dbReference>
<evidence type="ECO:0000313" key="8">
    <source>
        <dbReference type="Proteomes" id="UP000799424"/>
    </source>
</evidence>
<dbReference type="PROSITE" id="PS50039">
    <property type="entry name" value="FORK_HEAD_3"/>
    <property type="match status" value="1"/>
</dbReference>
<feature type="compositionally biased region" description="Polar residues" evidence="4">
    <location>
        <begin position="1152"/>
        <end position="1161"/>
    </location>
</feature>
<dbReference type="Gene3D" id="2.60.200.20">
    <property type="match status" value="1"/>
</dbReference>
<dbReference type="PRINTS" id="PR00053">
    <property type="entry name" value="FORKHEAD"/>
</dbReference>
<accession>A0A6A7AIB8</accession>
<feature type="compositionally biased region" description="Low complexity" evidence="4">
    <location>
        <begin position="14"/>
        <end position="36"/>
    </location>
</feature>
<dbReference type="GO" id="GO:0060962">
    <property type="term" value="P:regulation of ribosomal protein gene transcription by RNA polymerase II"/>
    <property type="evidence" value="ECO:0007669"/>
    <property type="project" value="InterPro"/>
</dbReference>
<dbReference type="GO" id="GO:0043565">
    <property type="term" value="F:sequence-specific DNA binding"/>
    <property type="evidence" value="ECO:0007669"/>
    <property type="project" value="InterPro"/>
</dbReference>
<keyword evidence="8" id="KW-1185">Reference proteome</keyword>
<dbReference type="Pfam" id="PF00250">
    <property type="entry name" value="Forkhead"/>
    <property type="match status" value="1"/>
</dbReference>